<organism evidence="1 2">
    <name type="scientific">Romboutsia faecis</name>
    <dbReference type="NCBI Taxonomy" id="2764597"/>
    <lineage>
        <taxon>Bacteria</taxon>
        <taxon>Bacillati</taxon>
        <taxon>Bacillota</taxon>
        <taxon>Clostridia</taxon>
        <taxon>Peptostreptococcales</taxon>
        <taxon>Peptostreptococcaceae</taxon>
        <taxon>Romboutsia</taxon>
    </lineage>
</organism>
<name>A0ABR7JQV7_9FIRM</name>
<dbReference type="EMBL" id="JACRWE010000004">
    <property type="protein sequence ID" value="MBC5997293.1"/>
    <property type="molecule type" value="Genomic_DNA"/>
</dbReference>
<gene>
    <name evidence="1" type="ORF">H8923_11005</name>
</gene>
<comment type="caution">
    <text evidence="1">The sequence shown here is derived from an EMBL/GenBank/DDBJ whole genome shotgun (WGS) entry which is preliminary data.</text>
</comment>
<reference evidence="1 2" key="1">
    <citation type="submission" date="2020-08" db="EMBL/GenBank/DDBJ databases">
        <authorList>
            <person name="Liu C."/>
            <person name="Sun Q."/>
        </authorList>
    </citation>
    <scope>NUCLEOTIDE SEQUENCE [LARGE SCALE GENOMIC DNA]</scope>
    <source>
        <strain evidence="1 2">NSJ-18</strain>
    </source>
</reference>
<dbReference type="RefSeq" id="WP_153924900.1">
    <property type="nucleotide sequence ID" value="NZ_JACRWE010000004.1"/>
</dbReference>
<accession>A0ABR7JQV7</accession>
<keyword evidence="2" id="KW-1185">Reference proteome</keyword>
<evidence type="ECO:0000313" key="2">
    <source>
        <dbReference type="Proteomes" id="UP000609849"/>
    </source>
</evidence>
<proteinExistence type="predicted"/>
<protein>
    <submittedName>
        <fullName evidence="1">Uncharacterized protein</fullName>
    </submittedName>
</protein>
<sequence>MEALFENQKLKVTYLGTCDEDIKNKTHIFTINIKEFDTPPLNVEYDDNDKVIIRTWIEEEEDENGPKSHVIYKLFSLIEFEVSEIMQFIIRHI</sequence>
<evidence type="ECO:0000313" key="1">
    <source>
        <dbReference type="EMBL" id="MBC5997293.1"/>
    </source>
</evidence>
<dbReference type="Proteomes" id="UP000609849">
    <property type="component" value="Unassembled WGS sequence"/>
</dbReference>